<accession>E8X5Q7</accession>
<dbReference type="EMBL" id="CP002481">
    <property type="protein sequence ID" value="ADW70791.1"/>
    <property type="molecule type" value="Genomic_DNA"/>
</dbReference>
<evidence type="ECO:0008006" key="3">
    <source>
        <dbReference type="Google" id="ProtNLM"/>
    </source>
</evidence>
<dbReference type="AlphaFoldDB" id="E8X5Q7"/>
<evidence type="ECO:0000313" key="2">
    <source>
        <dbReference type="Proteomes" id="UP000000343"/>
    </source>
</evidence>
<organism evidence="2">
    <name type="scientific">Granulicella tundricola (strain ATCC BAA-1859 / DSM 23138 / MP5ACTX9)</name>
    <dbReference type="NCBI Taxonomy" id="1198114"/>
    <lineage>
        <taxon>Bacteria</taxon>
        <taxon>Pseudomonadati</taxon>
        <taxon>Acidobacteriota</taxon>
        <taxon>Terriglobia</taxon>
        <taxon>Terriglobales</taxon>
        <taxon>Acidobacteriaceae</taxon>
        <taxon>Granulicella</taxon>
    </lineage>
</organism>
<keyword evidence="1" id="KW-0614">Plasmid</keyword>
<proteinExistence type="predicted"/>
<name>E8X5Q7_GRATM</name>
<sequence>MSIPSIRSKYQVETLTQPQDQSSAETNFPTVGRWLVTALPRGWLYVANFGIRQMAVDAQSIVANVSLGQDELGEADDLAGYIAAQSKLIAHHLDDPTMAGPKPMEFPGAEEACLFFVRHVPENAGSMLHAQTYVRSGRWVGIITLTTRETELKAVRPDYDAFVKGLHITPEPAVNAPQA</sequence>
<dbReference type="KEGG" id="acm:AciX9_3995"/>
<reference evidence="2" key="1">
    <citation type="submission" date="2011-01" db="EMBL/GenBank/DDBJ databases">
        <title>Complete sequence of plasmid1 of Acidobacterium sp. MP5ACTX9.</title>
        <authorList>
            <consortium name="US DOE Joint Genome Institute"/>
            <person name="Lucas S."/>
            <person name="Copeland A."/>
            <person name="Lapidus A."/>
            <person name="Cheng J.-F."/>
            <person name="Goodwin L."/>
            <person name="Pitluck S."/>
            <person name="Teshima H."/>
            <person name="Detter J.C."/>
            <person name="Han C."/>
            <person name="Tapia R."/>
            <person name="Land M."/>
            <person name="Hauser L."/>
            <person name="Kyrpides N."/>
            <person name="Ivanova N."/>
            <person name="Ovchinnikova G."/>
            <person name="Pagani I."/>
            <person name="Rawat S.R."/>
            <person name="Mannisto M."/>
            <person name="Haggblom M.M."/>
            <person name="Woyke T."/>
        </authorList>
    </citation>
    <scope>NUCLEOTIDE SEQUENCE [LARGE SCALE GENOMIC DNA]</scope>
    <source>
        <strain evidence="2">MP5ACTX9</strain>
        <plasmid evidence="2">Plasmid pACIX901</plasmid>
    </source>
</reference>
<dbReference type="Proteomes" id="UP000000343">
    <property type="component" value="Plasmid pACIX901"/>
</dbReference>
<keyword evidence="2" id="KW-1185">Reference proteome</keyword>
<geneLocation type="plasmid" evidence="1 2">
    <name>pACIX901</name>
</geneLocation>
<dbReference type="Gene3D" id="3.40.1000.10">
    <property type="entry name" value="Mog1/PsbP, alpha/beta/alpha sandwich"/>
    <property type="match status" value="1"/>
</dbReference>
<evidence type="ECO:0000313" key="1">
    <source>
        <dbReference type="EMBL" id="ADW70791.1"/>
    </source>
</evidence>
<dbReference type="HOGENOM" id="CLU_1649738_0_0_0"/>
<gene>
    <name evidence="1" type="ordered locus">AciX9_3995</name>
</gene>
<protein>
    <recommendedName>
        <fullName evidence="3">DUF1795 domain-containing protein</fullName>
    </recommendedName>
</protein>